<dbReference type="Pfam" id="PF00270">
    <property type="entry name" value="DEAD"/>
    <property type="match status" value="1"/>
</dbReference>
<dbReference type="EMBL" id="JAWNGG020000042">
    <property type="protein sequence ID" value="KAK9306245.1"/>
    <property type="molecule type" value="Genomic_DNA"/>
</dbReference>
<evidence type="ECO:0000256" key="5">
    <source>
        <dbReference type="ARBA" id="ARBA00022884"/>
    </source>
</evidence>
<dbReference type="InterPro" id="IPR011545">
    <property type="entry name" value="DEAD/DEAH_box_helicase_dom"/>
</dbReference>
<name>A0AAW1A872_9HYME</name>
<comment type="similarity">
    <text evidence="7">Belongs to the DEAD box helicase family.</text>
</comment>
<evidence type="ECO:0000256" key="8">
    <source>
        <dbReference type="SAM" id="MobiDB-lite"/>
    </source>
</evidence>
<dbReference type="GO" id="GO:0016787">
    <property type="term" value="F:hydrolase activity"/>
    <property type="evidence" value="ECO:0007669"/>
    <property type="project" value="UniProtKB-KW"/>
</dbReference>
<feature type="region of interest" description="Disordered" evidence="8">
    <location>
        <begin position="43"/>
        <end position="62"/>
    </location>
</feature>
<gene>
    <name evidence="12" type="ORF">QLX08_002980</name>
</gene>
<dbReference type="Pfam" id="PF13959">
    <property type="entry name" value="CTE_SPB4"/>
    <property type="match status" value="1"/>
</dbReference>
<feature type="compositionally biased region" description="Basic and acidic residues" evidence="8">
    <location>
        <begin position="110"/>
        <end position="122"/>
    </location>
</feature>
<feature type="compositionally biased region" description="Basic and acidic residues" evidence="8">
    <location>
        <begin position="915"/>
        <end position="935"/>
    </location>
</feature>
<keyword evidence="5 7" id="KW-0694">RNA-binding</keyword>
<feature type="compositionally biased region" description="Polar residues" evidence="8">
    <location>
        <begin position="123"/>
        <end position="136"/>
    </location>
</feature>
<dbReference type="Proteomes" id="UP001432146">
    <property type="component" value="Unassembled WGS sequence"/>
</dbReference>
<evidence type="ECO:0000256" key="4">
    <source>
        <dbReference type="ARBA" id="ARBA00022840"/>
    </source>
</evidence>
<feature type="compositionally biased region" description="Polar residues" evidence="8">
    <location>
        <begin position="81"/>
        <end position="109"/>
    </location>
</feature>
<evidence type="ECO:0000313" key="13">
    <source>
        <dbReference type="Proteomes" id="UP001432146"/>
    </source>
</evidence>
<evidence type="ECO:0000259" key="9">
    <source>
        <dbReference type="PROSITE" id="PS51192"/>
    </source>
</evidence>
<evidence type="ECO:0000256" key="3">
    <source>
        <dbReference type="ARBA" id="ARBA00022806"/>
    </source>
</evidence>
<dbReference type="PROSITE" id="PS51195">
    <property type="entry name" value="Q_MOTIF"/>
    <property type="match status" value="1"/>
</dbReference>
<dbReference type="AlphaFoldDB" id="A0AAW1A872"/>
<feature type="domain" description="DEAD-box RNA helicase Q" evidence="11">
    <location>
        <begin position="291"/>
        <end position="320"/>
    </location>
</feature>
<feature type="region of interest" description="Disordered" evidence="8">
    <location>
        <begin position="81"/>
        <end position="136"/>
    </location>
</feature>
<evidence type="ECO:0000259" key="10">
    <source>
        <dbReference type="PROSITE" id="PS51194"/>
    </source>
</evidence>
<sequence length="963" mass="108628">MTVKDMDISLNISTGPAAREKIETEDDFILNLMRQKKNKVAKSKVASNELKHNSVKESDVAKRRIKQKSLGAIVAQRLRGTNQSQSSIIQNKLKSKPQVNLKHTQSQQKISKEPIKAQKSDTETNNSLSNKSNEVSDVPNISFTKVTRENFGKTLLARKRKITDTNSKQTLSSIFSKQSESETKQVSLLDSLKRKEVEKRDVPEKKARKEFKEESGESSSLPEKIGFNKKKKKKQLDKSKTDINSTEDNKSINISHKSVGKISSLFGHNPEIPNIGQRLVKPINEPIFTGTTFDDLKIHPFTISNLEQNMHINKMTIVQQKAIPQIFLGKDVLIRSQTGSGKTLAYALPIVECLHKIRPKLNRNSGLKALIVVPTRELALQTYECFLKLTKPFTWIVPGYLAGGEKRKAEKARLRKGCNVLVGTPDEADRMFDMGYEKDISGIVSALKVSLPSQNTGYDAMKILRKNIKKVFTDADLEHLENSGDFEKSQNDSHKDLIVRSNRSTDLKSEDDDEDNVERKQVYHSSSDDDSDQGEPYIKSKRSDKQKVCSDFATKKDSDLQKDDTQYRENDNSSGDESGRSTILLSATLTQAVEKLAGLAMNHPVFIDAAKENLETTGGDVSDINEDLVVPQSVNQSYIVTPPKLRMVTLSAYIAGKCQSHGQHKILTFMATQDMVDYHTEILSSILTKPIDEDDDDSDPLVDVEFFKLHGSMTQKERTEVFKTFRQATSGVLLCTDVAARGLDLPKVDCVIQYTGPTSARDYVHRIGRTARAGSSGSATIFLTPPEIEFVRMLESRRIRIRQENMDDILDKLLTPLSKHPSVHNAAIALQNEFETMVLEDKKLREKACKAYTSWMRFYSSYPRDMREIFNRRTAHLGHYAKSFALRETPQRIGGIGKKLHEKDSSKQRHNNRLTNEKPDGEPVKKQKRQGDEPKMGLLKRVRMLNTSEYDSGLEPARKPKKS</sequence>
<comment type="caution">
    <text evidence="12">The sequence shown here is derived from an EMBL/GenBank/DDBJ whole genome shotgun (WGS) entry which is preliminary data.</text>
</comment>
<evidence type="ECO:0000256" key="2">
    <source>
        <dbReference type="ARBA" id="ARBA00022801"/>
    </source>
</evidence>
<evidence type="ECO:0000256" key="1">
    <source>
        <dbReference type="ARBA" id="ARBA00022741"/>
    </source>
</evidence>
<dbReference type="SUPFAM" id="SSF52540">
    <property type="entry name" value="P-loop containing nucleoside triphosphate hydrolases"/>
    <property type="match status" value="1"/>
</dbReference>
<feature type="domain" description="Helicase C-terminal" evidence="10">
    <location>
        <begin position="633"/>
        <end position="814"/>
    </location>
</feature>
<feature type="short sequence motif" description="Q motif" evidence="6">
    <location>
        <begin position="291"/>
        <end position="320"/>
    </location>
</feature>
<accession>A0AAW1A872</accession>
<dbReference type="SMART" id="SM00490">
    <property type="entry name" value="HELICc"/>
    <property type="match status" value="1"/>
</dbReference>
<feature type="region of interest" description="Disordered" evidence="8">
    <location>
        <begin position="195"/>
        <end position="248"/>
    </location>
</feature>
<dbReference type="GO" id="GO:0003724">
    <property type="term" value="F:RNA helicase activity"/>
    <property type="evidence" value="ECO:0007669"/>
    <property type="project" value="UniProtKB-EC"/>
</dbReference>
<dbReference type="InterPro" id="IPR027417">
    <property type="entry name" value="P-loop_NTPase"/>
</dbReference>
<feature type="compositionally biased region" description="Basic and acidic residues" evidence="8">
    <location>
        <begin position="541"/>
        <end position="571"/>
    </location>
</feature>
<feature type="domain" description="Helicase ATP-binding" evidence="9">
    <location>
        <begin position="323"/>
        <end position="607"/>
    </location>
</feature>
<dbReference type="PROSITE" id="PS51194">
    <property type="entry name" value="HELICASE_CTER"/>
    <property type="match status" value="1"/>
</dbReference>
<dbReference type="GO" id="GO:0005524">
    <property type="term" value="F:ATP binding"/>
    <property type="evidence" value="ECO:0007669"/>
    <property type="project" value="UniProtKB-UniRule"/>
</dbReference>
<dbReference type="GO" id="GO:0003723">
    <property type="term" value="F:RNA binding"/>
    <property type="evidence" value="ECO:0007669"/>
    <property type="project" value="UniProtKB-UniRule"/>
</dbReference>
<evidence type="ECO:0000259" key="11">
    <source>
        <dbReference type="PROSITE" id="PS51195"/>
    </source>
</evidence>
<comment type="function">
    <text evidence="7">RNA helicase.</text>
</comment>
<feature type="compositionally biased region" description="Basic and acidic residues" evidence="8">
    <location>
        <begin position="483"/>
        <end position="508"/>
    </location>
</feature>
<keyword evidence="3 7" id="KW-0347">Helicase</keyword>
<feature type="region of interest" description="Disordered" evidence="8">
    <location>
        <begin position="896"/>
        <end position="963"/>
    </location>
</feature>
<dbReference type="InterPro" id="IPR014014">
    <property type="entry name" value="RNA_helicase_DEAD_Q_motif"/>
</dbReference>
<dbReference type="PANTHER" id="PTHR24031">
    <property type="entry name" value="RNA HELICASE"/>
    <property type="match status" value="1"/>
</dbReference>
<proteinExistence type="inferred from homology"/>
<dbReference type="Gene3D" id="3.40.50.300">
    <property type="entry name" value="P-loop containing nucleotide triphosphate hydrolases"/>
    <property type="match status" value="2"/>
</dbReference>
<feature type="compositionally biased region" description="Basic and acidic residues" evidence="8">
    <location>
        <begin position="49"/>
        <end position="62"/>
    </location>
</feature>
<dbReference type="EC" id="3.6.4.13" evidence="7"/>
<feature type="compositionally biased region" description="Basic and acidic residues" evidence="8">
    <location>
        <begin position="195"/>
        <end position="215"/>
    </location>
</feature>
<dbReference type="InterPro" id="IPR014001">
    <property type="entry name" value="Helicase_ATP-bd"/>
</dbReference>
<dbReference type="CDD" id="cd18787">
    <property type="entry name" value="SF2_C_DEAD"/>
    <property type="match status" value="1"/>
</dbReference>
<protein>
    <recommendedName>
        <fullName evidence="7">ATP-dependent RNA helicase</fullName>
        <ecNumber evidence="7">3.6.4.13</ecNumber>
    </recommendedName>
</protein>
<reference evidence="12 13" key="1">
    <citation type="submission" date="2024-05" db="EMBL/GenBank/DDBJ databases">
        <title>The nuclear and mitochondrial genome assemblies of Tetragonisca angustula (Apidae: Meliponini), a tiny yet remarkable pollinator in the Neotropics.</title>
        <authorList>
            <person name="Ferrari R."/>
            <person name="Ricardo P.C."/>
            <person name="Dias F.C."/>
            <person name="Araujo N.S."/>
            <person name="Soares D.O."/>
            <person name="Zhou Q.-S."/>
            <person name="Zhu C.-D."/>
            <person name="Coutinho L."/>
            <person name="Airas M.C."/>
            <person name="Batista T.M."/>
        </authorList>
    </citation>
    <scope>NUCLEOTIDE SEQUENCE [LARGE SCALE GENOMIC DNA]</scope>
    <source>
        <strain evidence="12">ASF017062</strain>
        <tissue evidence="12">Abdomen</tissue>
    </source>
</reference>
<keyword evidence="4 7" id="KW-0067">ATP-binding</keyword>
<dbReference type="SMART" id="SM00487">
    <property type="entry name" value="DEXDc"/>
    <property type="match status" value="1"/>
</dbReference>
<keyword evidence="2 7" id="KW-0378">Hydrolase</keyword>
<evidence type="ECO:0000256" key="7">
    <source>
        <dbReference type="RuleBase" id="RU365068"/>
    </source>
</evidence>
<keyword evidence="13" id="KW-1185">Reference proteome</keyword>
<evidence type="ECO:0000313" key="12">
    <source>
        <dbReference type="EMBL" id="KAK9306245.1"/>
    </source>
</evidence>
<organism evidence="12 13">
    <name type="scientific">Tetragonisca angustula</name>
    <dbReference type="NCBI Taxonomy" id="166442"/>
    <lineage>
        <taxon>Eukaryota</taxon>
        <taxon>Metazoa</taxon>
        <taxon>Ecdysozoa</taxon>
        <taxon>Arthropoda</taxon>
        <taxon>Hexapoda</taxon>
        <taxon>Insecta</taxon>
        <taxon>Pterygota</taxon>
        <taxon>Neoptera</taxon>
        <taxon>Endopterygota</taxon>
        <taxon>Hymenoptera</taxon>
        <taxon>Apocrita</taxon>
        <taxon>Aculeata</taxon>
        <taxon>Apoidea</taxon>
        <taxon>Anthophila</taxon>
        <taxon>Apidae</taxon>
        <taxon>Tetragonisca</taxon>
    </lineage>
</organism>
<evidence type="ECO:0000256" key="6">
    <source>
        <dbReference type="PROSITE-ProRule" id="PRU00552"/>
    </source>
</evidence>
<comment type="domain">
    <text evidence="7">The Q motif is unique to and characteristic of the DEAD box family of RNA helicases and controls ATP binding and hydrolysis.</text>
</comment>
<dbReference type="PROSITE" id="PS51192">
    <property type="entry name" value="HELICASE_ATP_BIND_1"/>
    <property type="match status" value="1"/>
</dbReference>
<dbReference type="Pfam" id="PF00271">
    <property type="entry name" value="Helicase_C"/>
    <property type="match status" value="1"/>
</dbReference>
<dbReference type="SMART" id="SM01178">
    <property type="entry name" value="DUF4217"/>
    <property type="match status" value="1"/>
</dbReference>
<dbReference type="InterPro" id="IPR001650">
    <property type="entry name" value="Helicase_C-like"/>
</dbReference>
<dbReference type="InterPro" id="IPR025313">
    <property type="entry name" value="SPB4-like_CTE"/>
</dbReference>
<feature type="region of interest" description="Disordered" evidence="8">
    <location>
        <begin position="483"/>
        <end position="579"/>
    </location>
</feature>
<comment type="catalytic activity">
    <reaction evidence="7">
        <text>ATP + H2O = ADP + phosphate + H(+)</text>
        <dbReference type="Rhea" id="RHEA:13065"/>
        <dbReference type="ChEBI" id="CHEBI:15377"/>
        <dbReference type="ChEBI" id="CHEBI:15378"/>
        <dbReference type="ChEBI" id="CHEBI:30616"/>
        <dbReference type="ChEBI" id="CHEBI:43474"/>
        <dbReference type="ChEBI" id="CHEBI:456216"/>
        <dbReference type="EC" id="3.6.4.13"/>
    </reaction>
</comment>
<keyword evidence="1 7" id="KW-0547">Nucleotide-binding</keyword>